<name>A0A9D2B9K5_9FIRM</name>
<evidence type="ECO:0000313" key="4">
    <source>
        <dbReference type="EMBL" id="HIX67963.1"/>
    </source>
</evidence>
<reference evidence="4" key="1">
    <citation type="journal article" date="2021" name="PeerJ">
        <title>Extensive microbial diversity within the chicken gut microbiome revealed by metagenomics and culture.</title>
        <authorList>
            <person name="Gilroy R."/>
            <person name="Ravi A."/>
            <person name="Getino M."/>
            <person name="Pursley I."/>
            <person name="Horton D.L."/>
            <person name="Alikhan N.F."/>
            <person name="Baker D."/>
            <person name="Gharbi K."/>
            <person name="Hall N."/>
            <person name="Watson M."/>
            <person name="Adriaenssens E.M."/>
            <person name="Foster-Nyarko E."/>
            <person name="Jarju S."/>
            <person name="Secka A."/>
            <person name="Antonio M."/>
            <person name="Oren A."/>
            <person name="Chaudhuri R.R."/>
            <person name="La Ragione R."/>
            <person name="Hildebrand F."/>
            <person name="Pallen M.J."/>
        </authorList>
    </citation>
    <scope>NUCLEOTIDE SEQUENCE</scope>
    <source>
        <strain evidence="4">CHK191-13928</strain>
    </source>
</reference>
<sequence length="558" mass="65832">MKVSFEYATQLQYENKALRERIRLLESGAAMLRLRKEYERLLEEKDREIRQLKAKLEEAIRQSVRNRENWFQVYEDMEKETKKISRRKESEIRALRKMLRETTDSRDQWKEKYLEQLHLRYDAETALEEEKGKNLKLRAQLNRDYENSSIPSSKTIRHKKIANNREKSGRKPGGQTGHKGHCRKRQTPTVPPICLLPPQEVLDDPDFKKTKKTIIKQLVNIRLMLDVREYHADVYRNSKTGELAHAPFPAGVVNDVNYGGSVRAFLFLLNNECCTSIDKSRKFLCDLTEGKLNISKGMVSSLCQEFAAKTEQERKKLFAEMLLSPVMHTDCTNAKVNGKPMYVFVCATPDGKTLYFARDRKGHEGVKGTVTEDYQGILVHDHESTFYQYQTGHQECLAHILRYLKDSIQNEQDRTWNREMRILIQEMIHYRNGLSPEDEPDSEKIAGFETRYREILHKAEEEYKDVPPNEYYKEGYNLYRRMEKYMENHLLFLHDHRVPATNNEAERLLRSYKRKQQQAVSFRSQESIDSLCKCMSVLVMMRQKEEQNLFEKISQIFG</sequence>
<gene>
    <name evidence="4" type="ORF">H9735_07610</name>
</gene>
<dbReference type="PANTHER" id="PTHR33678">
    <property type="entry name" value="BLL1576 PROTEIN"/>
    <property type="match status" value="1"/>
</dbReference>
<organism evidence="4 5">
    <name type="scientific">Candidatus Anaerostipes excrementavium</name>
    <dbReference type="NCBI Taxonomy" id="2838463"/>
    <lineage>
        <taxon>Bacteria</taxon>
        <taxon>Bacillati</taxon>
        <taxon>Bacillota</taxon>
        <taxon>Clostridia</taxon>
        <taxon>Lachnospirales</taxon>
        <taxon>Lachnospiraceae</taxon>
        <taxon>Anaerostipes</taxon>
    </lineage>
</organism>
<evidence type="ECO:0000256" key="2">
    <source>
        <dbReference type="SAM" id="MobiDB-lite"/>
    </source>
</evidence>
<protein>
    <submittedName>
        <fullName evidence="4">Transposase</fullName>
    </submittedName>
</protein>
<accession>A0A9D2B9K5</accession>
<feature type="domain" description="Transposase IS66 central" evidence="3">
    <location>
        <begin position="291"/>
        <end position="526"/>
    </location>
</feature>
<keyword evidence="1" id="KW-0175">Coiled coil</keyword>
<proteinExistence type="predicted"/>
<reference evidence="4" key="2">
    <citation type="submission" date="2021-04" db="EMBL/GenBank/DDBJ databases">
        <authorList>
            <person name="Gilroy R."/>
        </authorList>
    </citation>
    <scope>NUCLEOTIDE SEQUENCE</scope>
    <source>
        <strain evidence="4">CHK191-13928</strain>
    </source>
</reference>
<comment type="caution">
    <text evidence="4">The sequence shown here is derived from an EMBL/GenBank/DDBJ whole genome shotgun (WGS) entry which is preliminary data.</text>
</comment>
<feature type="coiled-coil region" evidence="1">
    <location>
        <begin position="31"/>
        <end position="112"/>
    </location>
</feature>
<dbReference type="Proteomes" id="UP000886721">
    <property type="component" value="Unassembled WGS sequence"/>
</dbReference>
<dbReference type="PANTHER" id="PTHR33678:SF2">
    <property type="match status" value="1"/>
</dbReference>
<dbReference type="Pfam" id="PF03050">
    <property type="entry name" value="DDE_Tnp_IS66"/>
    <property type="match status" value="1"/>
</dbReference>
<dbReference type="InterPro" id="IPR004291">
    <property type="entry name" value="Transposase_IS66_central"/>
</dbReference>
<evidence type="ECO:0000259" key="3">
    <source>
        <dbReference type="Pfam" id="PF03050"/>
    </source>
</evidence>
<dbReference type="InterPro" id="IPR052344">
    <property type="entry name" value="Transposase-related"/>
</dbReference>
<evidence type="ECO:0000256" key="1">
    <source>
        <dbReference type="SAM" id="Coils"/>
    </source>
</evidence>
<dbReference type="AlphaFoldDB" id="A0A9D2B9K5"/>
<feature type="region of interest" description="Disordered" evidence="2">
    <location>
        <begin position="148"/>
        <end position="190"/>
    </location>
</feature>
<dbReference type="EMBL" id="DXEM01000026">
    <property type="protein sequence ID" value="HIX67963.1"/>
    <property type="molecule type" value="Genomic_DNA"/>
</dbReference>
<evidence type="ECO:0000313" key="5">
    <source>
        <dbReference type="Proteomes" id="UP000886721"/>
    </source>
</evidence>